<feature type="coiled-coil region" evidence="1">
    <location>
        <begin position="58"/>
        <end position="134"/>
    </location>
</feature>
<dbReference type="PANTHER" id="PTHR18863">
    <property type="entry name" value="TSEC-2-RELATED"/>
    <property type="match status" value="1"/>
</dbReference>
<evidence type="ECO:0000313" key="3">
    <source>
        <dbReference type="Proteomes" id="UP000801492"/>
    </source>
</evidence>
<reference evidence="2" key="1">
    <citation type="submission" date="2019-08" db="EMBL/GenBank/DDBJ databases">
        <title>The genome of the North American firefly Photinus pyralis.</title>
        <authorList>
            <consortium name="Photinus pyralis genome working group"/>
            <person name="Fallon T.R."/>
            <person name="Sander Lower S.E."/>
            <person name="Weng J.-K."/>
        </authorList>
    </citation>
    <scope>NUCLEOTIDE SEQUENCE</scope>
    <source>
        <strain evidence="2">TRF0915ILg1</strain>
        <tissue evidence="2">Whole body</tissue>
    </source>
</reference>
<protein>
    <submittedName>
        <fullName evidence="2">Uncharacterized protein</fullName>
    </submittedName>
</protein>
<gene>
    <name evidence="2" type="ORF">ILUMI_12658</name>
</gene>
<accession>A0A8K0CZY4</accession>
<dbReference type="Gene3D" id="1.10.287.1490">
    <property type="match status" value="1"/>
</dbReference>
<dbReference type="OrthoDB" id="5832575at2759"/>
<dbReference type="PANTHER" id="PTHR18863:SF6">
    <property type="entry name" value="COILED-COIL DOMAIN-CONTAINING PROTEIN 170"/>
    <property type="match status" value="1"/>
</dbReference>
<keyword evidence="3" id="KW-1185">Reference proteome</keyword>
<organism evidence="2 3">
    <name type="scientific">Ignelater luminosus</name>
    <name type="common">Cucubano</name>
    <name type="synonym">Pyrophorus luminosus</name>
    <dbReference type="NCBI Taxonomy" id="2038154"/>
    <lineage>
        <taxon>Eukaryota</taxon>
        <taxon>Metazoa</taxon>
        <taxon>Ecdysozoa</taxon>
        <taxon>Arthropoda</taxon>
        <taxon>Hexapoda</taxon>
        <taxon>Insecta</taxon>
        <taxon>Pterygota</taxon>
        <taxon>Neoptera</taxon>
        <taxon>Endopterygota</taxon>
        <taxon>Coleoptera</taxon>
        <taxon>Polyphaga</taxon>
        <taxon>Elateriformia</taxon>
        <taxon>Elateroidea</taxon>
        <taxon>Elateridae</taxon>
        <taxon>Agrypninae</taxon>
        <taxon>Pyrophorini</taxon>
        <taxon>Ignelater</taxon>
    </lineage>
</organism>
<keyword evidence="1" id="KW-0175">Coiled coil</keyword>
<dbReference type="InterPro" id="IPR039139">
    <property type="entry name" value="CCDC170-like"/>
</dbReference>
<feature type="coiled-coil region" evidence="1">
    <location>
        <begin position="324"/>
        <end position="375"/>
    </location>
</feature>
<comment type="caution">
    <text evidence="2">The sequence shown here is derived from an EMBL/GenBank/DDBJ whole genome shotgun (WGS) entry which is preliminary data.</text>
</comment>
<evidence type="ECO:0000256" key="1">
    <source>
        <dbReference type="SAM" id="Coils"/>
    </source>
</evidence>
<dbReference type="AlphaFoldDB" id="A0A8K0CZY4"/>
<sequence length="470" mass="54152">MEGEDVDVTTSLRSEVAALQYKRDRLTEEVNEMKGHLRARDQRCMELQIETDHLREQSARQNAIISSLKKRVHELEERERELHAAQSRGEIALQTLQRDSRYNEDKAKDLEKKLRSLEVDLSAEEQKKEAAKIAFQDLVRRLSVALGTDISDSAHLSAEALVHKASELVQETSRLRNRALNIQDNLATCELDVRTLRETLDRSMADKECLQRQSAGQLLELDRLRQEKDALEMQNRVADREIIDLREKLSSATRNLGSASGNVAQLEAAVCQLRDDLKIFEEKYDHLHHEHRSALESIALVLSSPVRFVDPLEESIKDRIRDILAENRDRISQVEALKEKLVHESQQLNRHIALFEQANERVRALEEDKGLLEHRLHKIDSDLNACELSREGLKRDKGTFLTFLERLARALNMDEISQDVGADLHTESLLLRAEQLARLESDKLVDKVYIFCFSSEKCSVLWFIEVNFLM</sequence>
<dbReference type="Proteomes" id="UP000801492">
    <property type="component" value="Unassembled WGS sequence"/>
</dbReference>
<evidence type="ECO:0000313" key="2">
    <source>
        <dbReference type="EMBL" id="KAF2893512.1"/>
    </source>
</evidence>
<proteinExistence type="predicted"/>
<feature type="coiled-coil region" evidence="1">
    <location>
        <begin position="193"/>
        <end position="255"/>
    </location>
</feature>
<name>A0A8K0CZY4_IGNLU</name>
<dbReference type="EMBL" id="VTPC01007921">
    <property type="protein sequence ID" value="KAF2893512.1"/>
    <property type="molecule type" value="Genomic_DNA"/>
</dbReference>